<proteinExistence type="predicted"/>
<evidence type="ECO:0000256" key="1">
    <source>
        <dbReference type="SAM" id="MobiDB-lite"/>
    </source>
</evidence>
<evidence type="ECO:0000313" key="2">
    <source>
        <dbReference type="EMBL" id="CAD9573854.1"/>
    </source>
</evidence>
<name>A0A6U2NKU7_9STRA</name>
<organism evidence="3">
    <name type="scientific">Leptocylindrus danicus</name>
    <dbReference type="NCBI Taxonomy" id="163516"/>
    <lineage>
        <taxon>Eukaryota</taxon>
        <taxon>Sar</taxon>
        <taxon>Stramenopiles</taxon>
        <taxon>Ochrophyta</taxon>
        <taxon>Bacillariophyta</taxon>
        <taxon>Coscinodiscophyceae</taxon>
        <taxon>Chaetocerotophycidae</taxon>
        <taxon>Leptocylindrales</taxon>
        <taxon>Leptocylindraceae</taxon>
        <taxon>Leptocylindrus</taxon>
    </lineage>
</organism>
<accession>A0A6U2NKU7</accession>
<dbReference type="AlphaFoldDB" id="A0A6U2NKU7"/>
<feature type="region of interest" description="Disordered" evidence="1">
    <location>
        <begin position="149"/>
        <end position="171"/>
    </location>
</feature>
<protein>
    <submittedName>
        <fullName evidence="3">Uncharacterized protein</fullName>
    </submittedName>
</protein>
<gene>
    <name evidence="2" type="ORF">LDAN0321_LOCUS8300</name>
    <name evidence="3" type="ORF">LDAN0321_LOCUS8301</name>
</gene>
<dbReference type="EMBL" id="HBGY01012987">
    <property type="protein sequence ID" value="CAD9573854.1"/>
    <property type="molecule type" value="Transcribed_RNA"/>
</dbReference>
<sequence>MLRRQDGLQSKTTVTPHSNEVWSFRSLCPSVIFNCWEKTKMKLTSIIALALSAVGTEAFSVVGRKTTGSCRTFLAAGNDNEPEKKSIGLSGLFQLITAGMGSPFLGDFEGVDEETGKFMFSLEANNLVDENGESRQTKAAYFESGWVSEEDMEKERKKKESGGGFKFPWDK</sequence>
<evidence type="ECO:0000313" key="3">
    <source>
        <dbReference type="EMBL" id="CAD9573857.1"/>
    </source>
</evidence>
<dbReference type="EMBL" id="HBGY01012988">
    <property type="protein sequence ID" value="CAD9573857.1"/>
    <property type="molecule type" value="Transcribed_RNA"/>
</dbReference>
<reference evidence="3" key="1">
    <citation type="submission" date="2021-01" db="EMBL/GenBank/DDBJ databases">
        <authorList>
            <person name="Corre E."/>
            <person name="Pelletier E."/>
            <person name="Niang G."/>
            <person name="Scheremetjew M."/>
            <person name="Finn R."/>
            <person name="Kale V."/>
            <person name="Holt S."/>
            <person name="Cochrane G."/>
            <person name="Meng A."/>
            <person name="Brown T."/>
            <person name="Cohen L."/>
        </authorList>
    </citation>
    <scope>NUCLEOTIDE SEQUENCE</scope>
    <source>
        <strain evidence="3">B650</strain>
    </source>
</reference>